<dbReference type="EMBL" id="MCFC01000007">
    <property type="protein sequence ID" value="ORY33054.1"/>
    <property type="molecule type" value="Genomic_DNA"/>
</dbReference>
<evidence type="ECO:0000313" key="6">
    <source>
        <dbReference type="EMBL" id="ORY33054.1"/>
    </source>
</evidence>
<dbReference type="GO" id="GO:0004844">
    <property type="term" value="F:uracil DNA N-glycosylase activity"/>
    <property type="evidence" value="ECO:0007669"/>
    <property type="project" value="TreeGrafter"/>
</dbReference>
<dbReference type="Gene3D" id="3.40.470.10">
    <property type="entry name" value="Uracil-DNA glycosylase-like domain"/>
    <property type="match status" value="1"/>
</dbReference>
<reference evidence="6 7" key="1">
    <citation type="submission" date="2016-07" db="EMBL/GenBank/DDBJ databases">
        <title>Pervasive Adenine N6-methylation of Active Genes in Fungi.</title>
        <authorList>
            <consortium name="DOE Joint Genome Institute"/>
            <person name="Mondo S.J."/>
            <person name="Dannebaum R.O."/>
            <person name="Kuo R.C."/>
            <person name="Labutti K."/>
            <person name="Haridas S."/>
            <person name="Kuo A."/>
            <person name="Salamov A."/>
            <person name="Ahrendt S.R."/>
            <person name="Lipzen A."/>
            <person name="Sullivan W."/>
            <person name="Andreopoulos W.B."/>
            <person name="Clum A."/>
            <person name="Lindquist E."/>
            <person name="Daum C."/>
            <person name="Ramamoorthy G.K."/>
            <person name="Gryganskyi A."/>
            <person name="Culley D."/>
            <person name="Magnuson J.K."/>
            <person name="James T.Y."/>
            <person name="O'Malley M.A."/>
            <person name="Stajich J.E."/>
            <person name="Spatafora J.W."/>
            <person name="Visel A."/>
            <person name="Grigoriev I.V."/>
        </authorList>
    </citation>
    <scope>NUCLEOTIDE SEQUENCE [LARGE SCALE GENOMIC DNA]</scope>
    <source>
        <strain evidence="6 7">68-887.2</strain>
    </source>
</reference>
<protein>
    <recommendedName>
        <fullName evidence="5">Uracil-DNA glycosylase-like domain-containing protein</fullName>
    </recommendedName>
</protein>
<dbReference type="STRING" id="71784.A0A1Y2BE63"/>
<feature type="compositionally biased region" description="Basic and acidic residues" evidence="4">
    <location>
        <begin position="62"/>
        <end position="72"/>
    </location>
</feature>
<dbReference type="Proteomes" id="UP000193986">
    <property type="component" value="Unassembled WGS sequence"/>
</dbReference>
<proteinExistence type="predicted"/>
<keyword evidence="1" id="KW-0227">DNA damage</keyword>
<evidence type="ECO:0000313" key="7">
    <source>
        <dbReference type="Proteomes" id="UP000193986"/>
    </source>
</evidence>
<sequence>MTRSPQDSPASAALALRLAKYAYSPAGPSTPSRSAPSPVARLPRSAQRVKQKVISDDDDDGDVYRVEEERPLKKNKKKPRPYAAPEVYEHLRPIPDHLIPDLDLVFCGINPGKKSSISGHHFMHPTNKFWRAIHLSGITPRLYSPTEDSLLPVDLNLGLTNLCDRPTSEQSELSTREMRLQVPNLTAKLSENRPKVVCFVGKKIWDVYESVVKKTAVPSYGPPAKRQNGNMKLEVVVGVEAEFDDEVIKVESRDAELAHQDVDLLESEIEETIKLEREPASNPSDIPPTPPTSSAILRRMTPVKANSPLVEDIKPILPATPQRRDRSTPGSTPRRARTVVAKPFEWHQPRSIRLPHTDEAGKITSCTYFWVTPSTSGLERTPMTDLVAIFASLHTFVGELRAGRGEEREWVDIDVQAMERSVELMRQAV</sequence>
<feature type="region of interest" description="Disordered" evidence="4">
    <location>
        <begin position="308"/>
        <end position="336"/>
    </location>
</feature>
<dbReference type="Pfam" id="PF03167">
    <property type="entry name" value="UDG"/>
    <property type="match status" value="1"/>
</dbReference>
<feature type="domain" description="Uracil-DNA glycosylase-like" evidence="5">
    <location>
        <begin position="99"/>
        <end position="222"/>
    </location>
</feature>
<dbReference type="SUPFAM" id="SSF52141">
    <property type="entry name" value="Uracil-DNA glycosylase-like"/>
    <property type="match status" value="1"/>
</dbReference>
<evidence type="ECO:0000256" key="4">
    <source>
        <dbReference type="SAM" id="MobiDB-lite"/>
    </source>
</evidence>
<dbReference type="OrthoDB" id="565731at2759"/>
<evidence type="ECO:0000256" key="2">
    <source>
        <dbReference type="ARBA" id="ARBA00022801"/>
    </source>
</evidence>
<name>A0A1Y2BE63_9TREE</name>
<accession>A0A1Y2BE63</accession>
<dbReference type="InterPro" id="IPR036895">
    <property type="entry name" value="Uracil-DNA_glycosylase-like_sf"/>
</dbReference>
<gene>
    <name evidence="6" type="ORF">BCR39DRAFT_520948</name>
</gene>
<keyword evidence="2" id="KW-0378">Hydrolase</keyword>
<keyword evidence="3" id="KW-0234">DNA repair</keyword>
<evidence type="ECO:0000256" key="3">
    <source>
        <dbReference type="ARBA" id="ARBA00023204"/>
    </source>
</evidence>
<evidence type="ECO:0000256" key="1">
    <source>
        <dbReference type="ARBA" id="ARBA00022763"/>
    </source>
</evidence>
<feature type="region of interest" description="Disordered" evidence="4">
    <location>
        <begin position="275"/>
        <end position="295"/>
    </location>
</feature>
<keyword evidence="7" id="KW-1185">Reference proteome</keyword>
<organism evidence="6 7">
    <name type="scientific">Naematelia encephala</name>
    <dbReference type="NCBI Taxonomy" id="71784"/>
    <lineage>
        <taxon>Eukaryota</taxon>
        <taxon>Fungi</taxon>
        <taxon>Dikarya</taxon>
        <taxon>Basidiomycota</taxon>
        <taxon>Agaricomycotina</taxon>
        <taxon>Tremellomycetes</taxon>
        <taxon>Tremellales</taxon>
        <taxon>Naemateliaceae</taxon>
        <taxon>Naematelia</taxon>
    </lineage>
</organism>
<dbReference type="AlphaFoldDB" id="A0A1Y2BE63"/>
<dbReference type="GO" id="GO:0008263">
    <property type="term" value="F:pyrimidine-specific mismatch base pair DNA N-glycosylase activity"/>
    <property type="evidence" value="ECO:0007669"/>
    <property type="project" value="TreeGrafter"/>
</dbReference>
<dbReference type="PANTHER" id="PTHR12159">
    <property type="entry name" value="G/T AND G/U MISMATCH-SPECIFIC DNA GLYCOSYLASE"/>
    <property type="match status" value="1"/>
</dbReference>
<dbReference type="InterPro" id="IPR005122">
    <property type="entry name" value="Uracil-DNA_glycosylase-like"/>
</dbReference>
<dbReference type="GO" id="GO:0006285">
    <property type="term" value="P:base-excision repair, AP site formation"/>
    <property type="evidence" value="ECO:0007669"/>
    <property type="project" value="InterPro"/>
</dbReference>
<dbReference type="CDD" id="cd10028">
    <property type="entry name" value="UDG-F2_TDG_MUG"/>
    <property type="match status" value="1"/>
</dbReference>
<dbReference type="InterPro" id="IPR015637">
    <property type="entry name" value="MUG/TDG"/>
</dbReference>
<dbReference type="InParanoid" id="A0A1Y2BE63"/>
<evidence type="ECO:0000259" key="5">
    <source>
        <dbReference type="Pfam" id="PF03167"/>
    </source>
</evidence>
<comment type="caution">
    <text evidence="6">The sequence shown here is derived from an EMBL/GenBank/DDBJ whole genome shotgun (WGS) entry which is preliminary data.</text>
</comment>
<feature type="region of interest" description="Disordered" evidence="4">
    <location>
        <begin position="25"/>
        <end position="82"/>
    </location>
</feature>
<dbReference type="PANTHER" id="PTHR12159:SF9">
    <property type="entry name" value="G_T MISMATCH-SPECIFIC THYMINE DNA GLYCOSYLASE"/>
    <property type="match status" value="1"/>
</dbReference>